<organism evidence="1">
    <name type="scientific">Symploca sp. SIO1C4</name>
    <dbReference type="NCBI Taxonomy" id="2607765"/>
    <lineage>
        <taxon>Bacteria</taxon>
        <taxon>Bacillati</taxon>
        <taxon>Cyanobacteriota</taxon>
        <taxon>Cyanophyceae</taxon>
        <taxon>Coleofasciculales</taxon>
        <taxon>Coleofasciculaceae</taxon>
        <taxon>Symploca</taxon>
    </lineage>
</organism>
<dbReference type="EMBL" id="JAAHFQ010000140">
    <property type="protein sequence ID" value="NER27835.1"/>
    <property type="molecule type" value="Genomic_DNA"/>
</dbReference>
<name>A0A6B3NAB8_9CYAN</name>
<proteinExistence type="predicted"/>
<comment type="caution">
    <text evidence="1">The sequence shown here is derived from an EMBL/GenBank/DDBJ whole genome shotgun (WGS) entry which is preliminary data.</text>
</comment>
<dbReference type="AlphaFoldDB" id="A0A6B3NAB8"/>
<gene>
    <name evidence="1" type="ORF">F6J89_09430</name>
</gene>
<reference evidence="1" key="1">
    <citation type="submission" date="2019-11" db="EMBL/GenBank/DDBJ databases">
        <title>Genomic insights into an expanded diversity of filamentous marine cyanobacteria reveals the extraordinary biosynthetic potential of Moorea and Okeania.</title>
        <authorList>
            <person name="Ferreira Leao T."/>
            <person name="Wang M."/>
            <person name="Moss N."/>
            <person name="Da Silva R."/>
            <person name="Sanders J."/>
            <person name="Nurk S."/>
            <person name="Gurevich A."/>
            <person name="Humphrey G."/>
            <person name="Reher R."/>
            <person name="Zhu Q."/>
            <person name="Belda-Ferre P."/>
            <person name="Glukhov E."/>
            <person name="Rex R."/>
            <person name="Dorrestein P.C."/>
            <person name="Knight R."/>
            <person name="Pevzner P."/>
            <person name="Gerwick W.H."/>
            <person name="Gerwick L."/>
        </authorList>
    </citation>
    <scope>NUCLEOTIDE SEQUENCE</scope>
    <source>
        <strain evidence="1">SIO1C4</strain>
    </source>
</reference>
<evidence type="ECO:0000313" key="1">
    <source>
        <dbReference type="EMBL" id="NER27835.1"/>
    </source>
</evidence>
<protein>
    <submittedName>
        <fullName evidence="1">Uncharacterized protein</fullName>
    </submittedName>
</protein>
<accession>A0A6B3NAB8</accession>
<sequence length="261" mass="29358">MEKSISPIVSSEPDNKCPGCFYMELDGNSVKPEKYSWLKFFNPPQTANEQITLYLTINFNEQWESLGIIGIVTFPGRVKFGLKSGELKFKLKNGEIPYEDRQWITPLDVEITKERQEQKSSKNKIGLEPSLASDKAGIKASLGTDKTESKTDKFQFNTSQISTKGSRENPVWSFEVETGAPILKGMLGKTELGTVTVTGKPCYVEATFEVSRQDIKVTNSEGPWLKELIPEVRASLDIAIITLLLKHKVQPYLSRVELQYV</sequence>